<evidence type="ECO:0000313" key="3">
    <source>
        <dbReference type="Proteomes" id="UP000266234"/>
    </source>
</evidence>
<comment type="caution">
    <text evidence="2">The sequence shown here is derived from an EMBL/GenBank/DDBJ whole genome shotgun (WGS) entry which is preliminary data.</text>
</comment>
<name>A0A395SV50_9HYPO</name>
<organism evidence="2 3">
    <name type="scientific">Fusarium longipes</name>
    <dbReference type="NCBI Taxonomy" id="694270"/>
    <lineage>
        <taxon>Eukaryota</taxon>
        <taxon>Fungi</taxon>
        <taxon>Dikarya</taxon>
        <taxon>Ascomycota</taxon>
        <taxon>Pezizomycotina</taxon>
        <taxon>Sordariomycetes</taxon>
        <taxon>Hypocreomycetidae</taxon>
        <taxon>Hypocreales</taxon>
        <taxon>Nectriaceae</taxon>
        <taxon>Fusarium</taxon>
    </lineage>
</organism>
<evidence type="ECO:0000313" key="2">
    <source>
        <dbReference type="EMBL" id="RGP75795.1"/>
    </source>
</evidence>
<dbReference type="Proteomes" id="UP000266234">
    <property type="component" value="Unassembled WGS sequence"/>
</dbReference>
<gene>
    <name evidence="2" type="ORF">FLONG3_5552</name>
</gene>
<dbReference type="AlphaFoldDB" id="A0A395SV50"/>
<protein>
    <submittedName>
        <fullName evidence="2">Uncharacterized protein</fullName>
    </submittedName>
</protein>
<feature type="transmembrane region" description="Helical" evidence="1">
    <location>
        <begin position="40"/>
        <end position="63"/>
    </location>
</feature>
<keyword evidence="1" id="KW-0472">Membrane</keyword>
<evidence type="ECO:0000256" key="1">
    <source>
        <dbReference type="SAM" id="Phobius"/>
    </source>
</evidence>
<keyword evidence="3" id="KW-1185">Reference proteome</keyword>
<sequence>MPALKSFVESSAEAIASAINNQSSFQHLQRRGHPRDSYKLDALCITSAIAIFVLSFSGCWCYMKAGDRKARKAEEEGE</sequence>
<accession>A0A395SV50</accession>
<dbReference type="EMBL" id="PXOG01000120">
    <property type="protein sequence ID" value="RGP75795.1"/>
    <property type="molecule type" value="Genomic_DNA"/>
</dbReference>
<keyword evidence="1" id="KW-1133">Transmembrane helix</keyword>
<reference evidence="2 3" key="1">
    <citation type="journal article" date="2018" name="PLoS Pathog.">
        <title>Evolution of structural diversity of trichothecenes, a family of toxins produced by plant pathogenic and entomopathogenic fungi.</title>
        <authorList>
            <person name="Proctor R.H."/>
            <person name="McCormick S.P."/>
            <person name="Kim H.S."/>
            <person name="Cardoza R.E."/>
            <person name="Stanley A.M."/>
            <person name="Lindo L."/>
            <person name="Kelly A."/>
            <person name="Brown D.W."/>
            <person name="Lee T."/>
            <person name="Vaughan M.M."/>
            <person name="Alexander N.J."/>
            <person name="Busman M."/>
            <person name="Gutierrez S."/>
        </authorList>
    </citation>
    <scope>NUCLEOTIDE SEQUENCE [LARGE SCALE GENOMIC DNA]</scope>
    <source>
        <strain evidence="2 3">NRRL 20695</strain>
    </source>
</reference>
<keyword evidence="1" id="KW-0812">Transmembrane</keyword>
<proteinExistence type="predicted"/>